<protein>
    <recommendedName>
        <fullName evidence="3">HEAT repeat domain-containing protein</fullName>
    </recommendedName>
</protein>
<reference evidence="2" key="1">
    <citation type="submission" date="2017-01" db="EMBL/GenBank/DDBJ databases">
        <title>Novel pathways for hydrocarbon cycling and metabolic interdependencies in hydrothermal sediment communities.</title>
        <authorList>
            <person name="Dombrowski N."/>
            <person name="Seitz K."/>
            <person name="Teske A."/>
            <person name="Baker B."/>
        </authorList>
    </citation>
    <scope>NUCLEOTIDE SEQUENCE [LARGE SCALE GENOMIC DNA]</scope>
</reference>
<dbReference type="Gene3D" id="1.25.10.10">
    <property type="entry name" value="Leucine-rich Repeat Variant"/>
    <property type="match status" value="1"/>
</dbReference>
<organism evidence="1 2">
    <name type="scientific">candidate division WOR-3 bacterium 4484_100</name>
    <dbReference type="NCBI Taxonomy" id="1936077"/>
    <lineage>
        <taxon>Bacteria</taxon>
        <taxon>Bacteria division WOR-3</taxon>
    </lineage>
</organism>
<evidence type="ECO:0000313" key="1">
    <source>
        <dbReference type="EMBL" id="OPX17737.1"/>
    </source>
</evidence>
<dbReference type="AlphaFoldDB" id="A0A1V4QFI9"/>
<sequence>MNIFFIGLFIFHQGVDFEELYNKATTSLVKFQAVKDSAMARFIELSQDSLLKDTTLSFLVSKFDTKSAMERHTLKNMMKKIGKPAIPYIVAKMDYRGSDEECRSLKESLWILGEIGAEEIIEPVSRFINDSLWQIRSGSFTALGKTKSRRALKYIIKGLNDTIASVRKSAYYALSQVVTEEEVDYLIRGLSDPFYGVRYNAVEGLRKVGKPAIKRLINGLGRNWKEDYFIALALKEIGAKRPLNTL</sequence>
<gene>
    <name evidence="1" type="ORF">BXT86_04885</name>
</gene>
<dbReference type="Pfam" id="PF13646">
    <property type="entry name" value="HEAT_2"/>
    <property type="match status" value="1"/>
</dbReference>
<evidence type="ECO:0008006" key="3">
    <source>
        <dbReference type="Google" id="ProtNLM"/>
    </source>
</evidence>
<dbReference type="Proteomes" id="UP000191663">
    <property type="component" value="Unassembled WGS sequence"/>
</dbReference>
<comment type="caution">
    <text evidence="1">The sequence shown here is derived from an EMBL/GenBank/DDBJ whole genome shotgun (WGS) entry which is preliminary data.</text>
</comment>
<dbReference type="InterPro" id="IPR016024">
    <property type="entry name" value="ARM-type_fold"/>
</dbReference>
<name>A0A1V4QFI9_UNCW3</name>
<evidence type="ECO:0000313" key="2">
    <source>
        <dbReference type="Proteomes" id="UP000191663"/>
    </source>
</evidence>
<dbReference type="SUPFAM" id="SSF48371">
    <property type="entry name" value="ARM repeat"/>
    <property type="match status" value="1"/>
</dbReference>
<dbReference type="InterPro" id="IPR011989">
    <property type="entry name" value="ARM-like"/>
</dbReference>
<accession>A0A1V4QFI9</accession>
<feature type="non-terminal residue" evidence="1">
    <location>
        <position position="246"/>
    </location>
</feature>
<proteinExistence type="predicted"/>
<dbReference type="EMBL" id="MUKB01000084">
    <property type="protein sequence ID" value="OPX17737.1"/>
    <property type="molecule type" value="Genomic_DNA"/>
</dbReference>